<dbReference type="SUPFAM" id="SSF56037">
    <property type="entry name" value="PheT/TilS domain"/>
    <property type="match status" value="1"/>
</dbReference>
<evidence type="ECO:0000313" key="10">
    <source>
        <dbReference type="EMBL" id="SFQ59844.1"/>
    </source>
</evidence>
<comment type="similarity">
    <text evidence="8">Belongs to the tRNA(Ile)-lysidine synthase family.</text>
</comment>
<reference evidence="10 11" key="1">
    <citation type="submission" date="2016-10" db="EMBL/GenBank/DDBJ databases">
        <authorList>
            <person name="de Groot N.N."/>
        </authorList>
    </citation>
    <scope>NUCLEOTIDE SEQUENCE [LARGE SCALE GENOMIC DNA]</scope>
    <source>
        <strain evidence="10 11">JCM 18415</strain>
    </source>
</reference>
<comment type="function">
    <text evidence="8">Ligates lysine onto the cytidine present at position 34 of the AUA codon-specific tRNA(Ile) that contains the anticodon CAU, in an ATP-dependent manner. Cytidine is converted to lysidine, thus changing the amino acid specificity of the tRNA from methionine to isoleucine.</text>
</comment>
<dbReference type="NCBIfam" id="TIGR02432">
    <property type="entry name" value="lysidine_TilS_N"/>
    <property type="match status" value="1"/>
</dbReference>
<dbReference type="InterPro" id="IPR012795">
    <property type="entry name" value="tRNA_Ile_lys_synt_N"/>
</dbReference>
<dbReference type="Pfam" id="PF01171">
    <property type="entry name" value="ATP_bind_3"/>
    <property type="match status" value="1"/>
</dbReference>
<dbReference type="SUPFAM" id="SSF82829">
    <property type="entry name" value="MesJ substrate recognition domain-like"/>
    <property type="match status" value="1"/>
</dbReference>
<evidence type="ECO:0000256" key="1">
    <source>
        <dbReference type="ARBA" id="ARBA00004496"/>
    </source>
</evidence>
<dbReference type="EC" id="6.3.4.19" evidence="8"/>
<keyword evidence="4 8" id="KW-0819">tRNA processing</keyword>
<dbReference type="OrthoDB" id="9807403at2"/>
<keyword evidence="5 8" id="KW-0547">Nucleotide-binding</keyword>
<evidence type="ECO:0000256" key="3">
    <source>
        <dbReference type="ARBA" id="ARBA00022598"/>
    </source>
</evidence>
<dbReference type="RefSeq" id="WP_090536302.1">
    <property type="nucleotide sequence ID" value="NZ_FOYD01000001.1"/>
</dbReference>
<dbReference type="Pfam" id="PF09179">
    <property type="entry name" value="TilS"/>
    <property type="match status" value="1"/>
</dbReference>
<dbReference type="GO" id="GO:0005737">
    <property type="term" value="C:cytoplasm"/>
    <property type="evidence" value="ECO:0007669"/>
    <property type="project" value="UniProtKB-SubCell"/>
</dbReference>
<dbReference type="GO" id="GO:0006400">
    <property type="term" value="P:tRNA modification"/>
    <property type="evidence" value="ECO:0007669"/>
    <property type="project" value="UniProtKB-UniRule"/>
</dbReference>
<dbReference type="InterPro" id="IPR015262">
    <property type="entry name" value="tRNA_Ile_lys_synt_subst-bd"/>
</dbReference>
<dbReference type="Proteomes" id="UP000242815">
    <property type="component" value="Unassembled WGS sequence"/>
</dbReference>
<dbReference type="HAMAP" id="MF_01161">
    <property type="entry name" value="tRNA_Ile_lys_synt"/>
    <property type="match status" value="1"/>
</dbReference>
<accession>A0A1I5ZTN9</accession>
<dbReference type="InterPro" id="IPR014729">
    <property type="entry name" value="Rossmann-like_a/b/a_fold"/>
</dbReference>
<dbReference type="InterPro" id="IPR012796">
    <property type="entry name" value="Lysidine-tRNA-synth_C"/>
</dbReference>
<evidence type="ECO:0000313" key="11">
    <source>
        <dbReference type="Proteomes" id="UP000242815"/>
    </source>
</evidence>
<name>A0A1I5ZTN9_9GAMM</name>
<dbReference type="SUPFAM" id="SSF52402">
    <property type="entry name" value="Adenine nucleotide alpha hydrolases-like"/>
    <property type="match status" value="1"/>
</dbReference>
<evidence type="ECO:0000256" key="8">
    <source>
        <dbReference type="HAMAP-Rule" id="MF_01161"/>
    </source>
</evidence>
<comment type="domain">
    <text evidence="8">The N-terminal region contains the highly conserved SGGXDS motif, predicted to be a P-loop motif involved in ATP binding.</text>
</comment>
<evidence type="ECO:0000256" key="6">
    <source>
        <dbReference type="ARBA" id="ARBA00022840"/>
    </source>
</evidence>
<dbReference type="CDD" id="cd01992">
    <property type="entry name" value="TilS_N"/>
    <property type="match status" value="1"/>
</dbReference>
<evidence type="ECO:0000256" key="4">
    <source>
        <dbReference type="ARBA" id="ARBA00022694"/>
    </source>
</evidence>
<dbReference type="InterPro" id="IPR011063">
    <property type="entry name" value="TilS/TtcA_N"/>
</dbReference>
<protein>
    <recommendedName>
        <fullName evidence="8">tRNA(Ile)-lysidine synthase</fullName>
        <ecNumber evidence="8">6.3.4.19</ecNumber>
    </recommendedName>
    <alternativeName>
        <fullName evidence="8">tRNA(Ile)-2-lysyl-cytidine synthase</fullName>
    </alternativeName>
    <alternativeName>
        <fullName evidence="8">tRNA(Ile)-lysidine synthetase</fullName>
    </alternativeName>
</protein>
<comment type="catalytic activity">
    <reaction evidence="7 8">
        <text>cytidine(34) in tRNA(Ile2) + L-lysine + ATP = lysidine(34) in tRNA(Ile2) + AMP + diphosphate + H(+)</text>
        <dbReference type="Rhea" id="RHEA:43744"/>
        <dbReference type="Rhea" id="RHEA-COMP:10625"/>
        <dbReference type="Rhea" id="RHEA-COMP:10670"/>
        <dbReference type="ChEBI" id="CHEBI:15378"/>
        <dbReference type="ChEBI" id="CHEBI:30616"/>
        <dbReference type="ChEBI" id="CHEBI:32551"/>
        <dbReference type="ChEBI" id="CHEBI:33019"/>
        <dbReference type="ChEBI" id="CHEBI:82748"/>
        <dbReference type="ChEBI" id="CHEBI:83665"/>
        <dbReference type="ChEBI" id="CHEBI:456215"/>
        <dbReference type="EC" id="6.3.4.19"/>
    </reaction>
</comment>
<dbReference type="Pfam" id="PF11734">
    <property type="entry name" value="TilS_C"/>
    <property type="match status" value="1"/>
</dbReference>
<comment type="subcellular location">
    <subcellularLocation>
        <location evidence="1 8">Cytoplasm</location>
    </subcellularLocation>
</comment>
<dbReference type="AlphaFoldDB" id="A0A1I5ZTN9"/>
<keyword evidence="3 8" id="KW-0436">Ligase</keyword>
<dbReference type="NCBIfam" id="TIGR02433">
    <property type="entry name" value="lysidine_TilS_C"/>
    <property type="match status" value="1"/>
</dbReference>
<evidence type="ECO:0000256" key="2">
    <source>
        <dbReference type="ARBA" id="ARBA00022490"/>
    </source>
</evidence>
<dbReference type="EMBL" id="FOYD01000001">
    <property type="protein sequence ID" value="SFQ59844.1"/>
    <property type="molecule type" value="Genomic_DNA"/>
</dbReference>
<dbReference type="GO" id="GO:0005524">
    <property type="term" value="F:ATP binding"/>
    <property type="evidence" value="ECO:0007669"/>
    <property type="project" value="UniProtKB-UniRule"/>
</dbReference>
<dbReference type="STRING" id="1002526.SAMN05216578_101322"/>
<dbReference type="PANTHER" id="PTHR43033">
    <property type="entry name" value="TRNA(ILE)-LYSIDINE SYNTHASE-RELATED"/>
    <property type="match status" value="1"/>
</dbReference>
<dbReference type="Gene3D" id="1.20.59.20">
    <property type="match status" value="1"/>
</dbReference>
<keyword evidence="6 8" id="KW-0067">ATP-binding</keyword>
<feature type="domain" description="Lysidine-tRNA(Ile) synthetase C-terminal" evidence="9">
    <location>
        <begin position="364"/>
        <end position="436"/>
    </location>
</feature>
<feature type="binding site" evidence="8">
    <location>
        <begin position="25"/>
        <end position="30"/>
    </location>
    <ligand>
        <name>ATP</name>
        <dbReference type="ChEBI" id="CHEBI:30616"/>
    </ligand>
</feature>
<dbReference type="GO" id="GO:0032267">
    <property type="term" value="F:tRNA(Ile)-lysidine synthase activity"/>
    <property type="evidence" value="ECO:0007669"/>
    <property type="project" value="UniProtKB-EC"/>
</dbReference>
<dbReference type="InterPro" id="IPR012094">
    <property type="entry name" value="tRNA_Ile_lys_synt"/>
</dbReference>
<keyword evidence="2 8" id="KW-0963">Cytoplasm</keyword>
<evidence type="ECO:0000259" key="9">
    <source>
        <dbReference type="SMART" id="SM00977"/>
    </source>
</evidence>
<sequence length="441" mass="48872">MSDLQGVLEQLAPCMDAPALWLGLSGGLDSMVLLHAVTELRRHSPLPPLKAIHVHHGIHPDADRWVEHCQRECAARQVDLVVHRVTLPSGGNVEELARDARYAVFEQQLGAGDWLLLAHHADDQLETLLFRLMRGTGVRGLAGMPRSRALGQGRLLRPLLDWTRAQLADWARAQELAWIEDPANADPRYARTALRHQLLPYLRQHWPALPDNLLRLAGHAGEANQLLDERAAEDLQALSEPPADPWLACWPSLDMQALGGLSPARQKNLLRYWLHQQGLRLPDQRHLHTLLEQLAAADDSQPRVRIHQGLVHRSSGRLWLLPEQGVPAGQDQSWEAGSSVKLAAGNGWLRCSAGGPLALRVGQWRIGYRQGGEEIRLPGRPTQSLKNLFQSAGIPAWLRPAVPLLYCDERLVSVAGRWHAESALADAGEAGFGVIWEPIPD</sequence>
<evidence type="ECO:0000256" key="7">
    <source>
        <dbReference type="ARBA" id="ARBA00048539"/>
    </source>
</evidence>
<organism evidence="10 11">
    <name type="scientific">Halopseudomonas formosensis</name>
    <dbReference type="NCBI Taxonomy" id="1002526"/>
    <lineage>
        <taxon>Bacteria</taxon>
        <taxon>Pseudomonadati</taxon>
        <taxon>Pseudomonadota</taxon>
        <taxon>Gammaproteobacteria</taxon>
        <taxon>Pseudomonadales</taxon>
        <taxon>Pseudomonadaceae</taxon>
        <taxon>Halopseudomonas</taxon>
    </lineage>
</organism>
<dbReference type="SMART" id="SM00977">
    <property type="entry name" value="TilS_C"/>
    <property type="match status" value="1"/>
</dbReference>
<dbReference type="Gene3D" id="3.40.50.620">
    <property type="entry name" value="HUPs"/>
    <property type="match status" value="1"/>
</dbReference>
<evidence type="ECO:0000256" key="5">
    <source>
        <dbReference type="ARBA" id="ARBA00022741"/>
    </source>
</evidence>
<dbReference type="PANTHER" id="PTHR43033:SF1">
    <property type="entry name" value="TRNA(ILE)-LYSIDINE SYNTHASE-RELATED"/>
    <property type="match status" value="1"/>
</dbReference>
<gene>
    <name evidence="8" type="primary">tilS</name>
    <name evidence="10" type="ORF">SAMN05216578_101322</name>
</gene>
<proteinExistence type="inferred from homology"/>